<evidence type="ECO:0000256" key="1">
    <source>
        <dbReference type="SAM" id="Phobius"/>
    </source>
</evidence>
<feature type="transmembrane region" description="Helical" evidence="1">
    <location>
        <begin position="173"/>
        <end position="194"/>
    </location>
</feature>
<keyword evidence="4" id="KW-1185">Reference proteome</keyword>
<proteinExistence type="predicted"/>
<keyword evidence="1" id="KW-0812">Transmembrane</keyword>
<sequence length="335" mass="37930">MTTLRQRTRAYTTRDNRRAALNIAATMTVYIGGLLSAIHIVRAGYWLAAVPVMFATGVSAVRLYMLQHDCGHGSFFTRRKANDIAGTLLSPFTLTPYKAIRYNHNLHHAHIGNLDRRDSTEIYVMTVEEYLAAPWWRKLGYRFYRSFVLLFLIGPTLLYVLRYRWPRNTMKSGLGNLLLHNALLALLLGALWAGYGSSGLLVWLGAVVLGVSSGVLIPYVQHNFEDVFWSRPDDLSFDQAAVEGSAVLDFGAFFDLCTANIAYHDLHHLNSNIPCYNLKRCYRDLEGTFRSRKIGFREALGCLRWKLWDEDTGRMAPFPRRGAMPSGQVEANSTI</sequence>
<dbReference type="CDD" id="cd03507">
    <property type="entry name" value="Delta12-FADS-like"/>
    <property type="match status" value="1"/>
</dbReference>
<evidence type="ECO:0000313" key="3">
    <source>
        <dbReference type="EMBL" id="MFC3143323.1"/>
    </source>
</evidence>
<evidence type="ECO:0000313" key="4">
    <source>
        <dbReference type="Proteomes" id="UP001595632"/>
    </source>
</evidence>
<dbReference type="PANTHER" id="PTHR19353">
    <property type="entry name" value="FATTY ACID DESATURASE 2"/>
    <property type="match status" value="1"/>
</dbReference>
<reference evidence="4" key="1">
    <citation type="journal article" date="2019" name="Int. J. Syst. Evol. Microbiol.">
        <title>The Global Catalogue of Microorganisms (GCM) 10K type strain sequencing project: providing services to taxonomists for standard genome sequencing and annotation.</title>
        <authorList>
            <consortium name="The Broad Institute Genomics Platform"/>
            <consortium name="The Broad Institute Genome Sequencing Center for Infectious Disease"/>
            <person name="Wu L."/>
            <person name="Ma J."/>
        </authorList>
    </citation>
    <scope>NUCLEOTIDE SEQUENCE [LARGE SCALE GENOMIC DNA]</scope>
    <source>
        <strain evidence="4">KCTC 52366</strain>
    </source>
</reference>
<dbReference type="Proteomes" id="UP001595632">
    <property type="component" value="Unassembled WGS sequence"/>
</dbReference>
<gene>
    <name evidence="3" type="ORF">ACFOGP_11415</name>
</gene>
<dbReference type="InterPro" id="IPR012171">
    <property type="entry name" value="Fatty_acid_desaturase"/>
</dbReference>
<protein>
    <submittedName>
        <fullName evidence="3">Fatty acid desaturase</fullName>
        <ecNumber evidence="3">1.14.19.-</ecNumber>
    </submittedName>
</protein>
<feature type="domain" description="Fatty acid desaturase" evidence="2">
    <location>
        <begin position="46"/>
        <end position="297"/>
    </location>
</feature>
<dbReference type="EC" id="1.14.19.-" evidence="3"/>
<dbReference type="PANTHER" id="PTHR19353:SF73">
    <property type="entry name" value="FATTY ACID DESATURASE"/>
    <property type="match status" value="1"/>
</dbReference>
<feature type="transmembrane region" description="Helical" evidence="1">
    <location>
        <begin position="200"/>
        <end position="220"/>
    </location>
</feature>
<dbReference type="EMBL" id="JBHRTB010000010">
    <property type="protein sequence ID" value="MFC3143323.1"/>
    <property type="molecule type" value="Genomic_DNA"/>
</dbReference>
<dbReference type="InterPro" id="IPR005804">
    <property type="entry name" value="FA_desaturase_dom"/>
</dbReference>
<comment type="caution">
    <text evidence="3">The sequence shown here is derived from an EMBL/GenBank/DDBJ whole genome shotgun (WGS) entry which is preliminary data.</text>
</comment>
<keyword evidence="1" id="KW-1133">Transmembrane helix</keyword>
<name>A0ABV7GRL7_9RHOB</name>
<dbReference type="GO" id="GO:0016491">
    <property type="term" value="F:oxidoreductase activity"/>
    <property type="evidence" value="ECO:0007669"/>
    <property type="project" value="UniProtKB-KW"/>
</dbReference>
<feature type="transmembrane region" description="Helical" evidence="1">
    <location>
        <begin position="44"/>
        <end position="64"/>
    </location>
</feature>
<organism evidence="3 4">
    <name type="scientific">Psychromarinibacter halotolerans</name>
    <dbReference type="NCBI Taxonomy" id="1775175"/>
    <lineage>
        <taxon>Bacteria</taxon>
        <taxon>Pseudomonadati</taxon>
        <taxon>Pseudomonadota</taxon>
        <taxon>Alphaproteobacteria</taxon>
        <taxon>Rhodobacterales</taxon>
        <taxon>Paracoccaceae</taxon>
        <taxon>Psychromarinibacter</taxon>
    </lineage>
</organism>
<keyword evidence="1" id="KW-0472">Membrane</keyword>
<accession>A0ABV7GRL7</accession>
<dbReference type="Pfam" id="PF00487">
    <property type="entry name" value="FA_desaturase"/>
    <property type="match status" value="1"/>
</dbReference>
<evidence type="ECO:0000259" key="2">
    <source>
        <dbReference type="Pfam" id="PF00487"/>
    </source>
</evidence>
<feature type="transmembrane region" description="Helical" evidence="1">
    <location>
        <begin position="20"/>
        <end position="38"/>
    </location>
</feature>
<keyword evidence="3" id="KW-0560">Oxidoreductase</keyword>
<feature type="transmembrane region" description="Helical" evidence="1">
    <location>
        <begin position="143"/>
        <end position="161"/>
    </location>
</feature>
<dbReference type="RefSeq" id="WP_275633291.1">
    <property type="nucleotide sequence ID" value="NZ_JARGYD010000004.1"/>
</dbReference>